<gene>
    <name evidence="1" type="ORF">HRI_004008600</name>
</gene>
<dbReference type="AlphaFoldDB" id="A0A9W7IY44"/>
<reference evidence="1" key="1">
    <citation type="submission" date="2023-05" db="EMBL/GenBank/DDBJ databases">
        <title>Genome and transcriptome analyses reveal genes involved in the formation of fine ridges on petal epidermal cells in Hibiscus trionum.</title>
        <authorList>
            <person name="Koshimizu S."/>
            <person name="Masuda S."/>
            <person name="Ishii T."/>
            <person name="Shirasu K."/>
            <person name="Hoshino A."/>
            <person name="Arita M."/>
        </authorList>
    </citation>
    <scope>NUCLEOTIDE SEQUENCE</scope>
    <source>
        <strain evidence="1">Hamamatsu line</strain>
    </source>
</reference>
<keyword evidence="2" id="KW-1185">Reference proteome</keyword>
<dbReference type="OrthoDB" id="1724184at2759"/>
<name>A0A9W7IY44_HIBTR</name>
<sequence>MSIFGSLSSAITPDYFGDEFGLPLPRYSTSVENKVAVQVKASDRSGGPAVPDSKRTTLEQPKDGIKFRGGELVSTPSFDGLLPFETLAIRNSK</sequence>
<accession>A0A9W7IY44</accession>
<evidence type="ECO:0000313" key="1">
    <source>
        <dbReference type="EMBL" id="GMJ03394.1"/>
    </source>
</evidence>
<protein>
    <submittedName>
        <fullName evidence="1">Uncharacterized protein</fullName>
    </submittedName>
</protein>
<organism evidence="1 2">
    <name type="scientific">Hibiscus trionum</name>
    <name type="common">Flower of an hour</name>
    <dbReference type="NCBI Taxonomy" id="183268"/>
    <lineage>
        <taxon>Eukaryota</taxon>
        <taxon>Viridiplantae</taxon>
        <taxon>Streptophyta</taxon>
        <taxon>Embryophyta</taxon>
        <taxon>Tracheophyta</taxon>
        <taxon>Spermatophyta</taxon>
        <taxon>Magnoliopsida</taxon>
        <taxon>eudicotyledons</taxon>
        <taxon>Gunneridae</taxon>
        <taxon>Pentapetalae</taxon>
        <taxon>rosids</taxon>
        <taxon>malvids</taxon>
        <taxon>Malvales</taxon>
        <taxon>Malvaceae</taxon>
        <taxon>Malvoideae</taxon>
        <taxon>Hibiscus</taxon>
    </lineage>
</organism>
<dbReference type="EMBL" id="BSYR01000037">
    <property type="protein sequence ID" value="GMJ03394.1"/>
    <property type="molecule type" value="Genomic_DNA"/>
</dbReference>
<evidence type="ECO:0000313" key="2">
    <source>
        <dbReference type="Proteomes" id="UP001165190"/>
    </source>
</evidence>
<proteinExistence type="predicted"/>
<comment type="caution">
    <text evidence="1">The sequence shown here is derived from an EMBL/GenBank/DDBJ whole genome shotgun (WGS) entry which is preliminary data.</text>
</comment>
<dbReference type="Proteomes" id="UP001165190">
    <property type="component" value="Unassembled WGS sequence"/>
</dbReference>